<proteinExistence type="predicted"/>
<reference evidence="1 3" key="1">
    <citation type="submission" date="2018-06" db="EMBL/GenBank/DDBJ databases">
        <authorList>
            <consortium name="Pathogen Informatics"/>
            <person name="Doyle S."/>
        </authorList>
    </citation>
    <scope>NUCLEOTIDE SEQUENCE [LARGE SCALE GENOMIC DNA]</scope>
    <source>
        <strain evidence="1 3">NCTC13160</strain>
    </source>
</reference>
<dbReference type="RefSeq" id="WP_023596013.1">
    <property type="nucleotide sequence ID" value="NC_023018.2"/>
</dbReference>
<gene>
    <name evidence="1" type="ORF">NCTC13160_00421</name>
    <name evidence="2" type="ORF">PPN31119_01047</name>
</gene>
<evidence type="ECO:0000313" key="1">
    <source>
        <dbReference type="EMBL" id="SUA74646.1"/>
    </source>
</evidence>
<dbReference type="EMBL" id="UGSG01000001">
    <property type="protein sequence ID" value="SUA74646.1"/>
    <property type="molecule type" value="Genomic_DNA"/>
</dbReference>
<dbReference type="Proteomes" id="UP000254573">
    <property type="component" value="Unassembled WGS sequence"/>
</dbReference>
<dbReference type="OrthoDB" id="8944458at2"/>
<reference evidence="2 4" key="2">
    <citation type="submission" date="2019-08" db="EMBL/GenBank/DDBJ databases">
        <authorList>
            <person name="Peeters C."/>
        </authorList>
    </citation>
    <scope>NUCLEOTIDE SEQUENCE [LARGE SCALE GENOMIC DNA]</scope>
    <source>
        <strain evidence="2 4">LMG 31119</strain>
    </source>
</reference>
<accession>A0A378YBM7</accession>
<sequence length="114" mass="12552">MSSLRQHYKEFVIEAHARLVGNGGYTVPSAQRRYMPVAVVRGVAPRDGDDLSEDGVADGVVIEITLNDRLDSDPYRAIRCAIGYARRVIDGIQLPEFDGTVLAPSCIPFPRTLH</sequence>
<dbReference type="GeneID" id="57198917"/>
<dbReference type="AlphaFoldDB" id="A0A378YBM7"/>
<dbReference type="EMBL" id="CABPSO010000002">
    <property type="protein sequence ID" value="VVE62896.1"/>
    <property type="molecule type" value="Genomic_DNA"/>
</dbReference>
<evidence type="ECO:0000313" key="3">
    <source>
        <dbReference type="Proteomes" id="UP000254573"/>
    </source>
</evidence>
<protein>
    <submittedName>
        <fullName evidence="1">Uncharacterized protein</fullName>
    </submittedName>
</protein>
<evidence type="ECO:0000313" key="4">
    <source>
        <dbReference type="Proteomes" id="UP000361468"/>
    </source>
</evidence>
<organism evidence="1 3">
    <name type="scientific">Pandoraea pnomenusa</name>
    <dbReference type="NCBI Taxonomy" id="93220"/>
    <lineage>
        <taxon>Bacteria</taxon>
        <taxon>Pseudomonadati</taxon>
        <taxon>Pseudomonadota</taxon>
        <taxon>Betaproteobacteria</taxon>
        <taxon>Burkholderiales</taxon>
        <taxon>Burkholderiaceae</taxon>
        <taxon>Pandoraea</taxon>
    </lineage>
</organism>
<dbReference type="STRING" id="93220.A6P55_23155"/>
<keyword evidence="4" id="KW-1185">Reference proteome</keyword>
<dbReference type="Proteomes" id="UP000361468">
    <property type="component" value="Unassembled WGS sequence"/>
</dbReference>
<name>A0A378YBM7_9BURK</name>
<dbReference type="KEGG" id="ppnm:LV28_02110"/>
<evidence type="ECO:0000313" key="2">
    <source>
        <dbReference type="EMBL" id="VVE62896.1"/>
    </source>
</evidence>